<dbReference type="GeneID" id="97994487"/>
<dbReference type="Gene3D" id="1.10.10.10">
    <property type="entry name" value="Winged helix-like DNA-binding domain superfamily/Winged helix DNA-binding domain"/>
    <property type="match status" value="1"/>
</dbReference>
<dbReference type="RefSeq" id="WP_117141612.1">
    <property type="nucleotide sequence ID" value="NZ_CAKXKJ010000010.1"/>
</dbReference>
<organism evidence="4 5">
    <name type="scientific">Evtepia gabavorous</name>
    <dbReference type="NCBI Taxonomy" id="2211183"/>
    <lineage>
        <taxon>Bacteria</taxon>
        <taxon>Bacillati</taxon>
        <taxon>Bacillota</taxon>
        <taxon>Clostridia</taxon>
        <taxon>Eubacteriales</taxon>
        <taxon>Evtepia</taxon>
    </lineage>
</organism>
<evidence type="ECO:0000256" key="2">
    <source>
        <dbReference type="ARBA" id="ARBA00022777"/>
    </source>
</evidence>
<dbReference type="PANTHER" id="PTHR10584:SF166">
    <property type="entry name" value="RIBOKINASE"/>
    <property type="match status" value="1"/>
</dbReference>
<feature type="domain" description="Carbohydrate kinase PfkB" evidence="3">
    <location>
        <begin position="59"/>
        <end position="346"/>
    </location>
</feature>
<dbReference type="AlphaFoldDB" id="A0A3E2B5Y5"/>
<keyword evidence="5" id="KW-1185">Reference proteome</keyword>
<dbReference type="InterPro" id="IPR002173">
    <property type="entry name" value="Carboh/pur_kinase_PfkB_CS"/>
</dbReference>
<dbReference type="PANTHER" id="PTHR10584">
    <property type="entry name" value="SUGAR KINASE"/>
    <property type="match status" value="1"/>
</dbReference>
<name>A0A3E2B5Y5_9FIRM</name>
<proteinExistence type="predicted"/>
<dbReference type="InterPro" id="IPR011611">
    <property type="entry name" value="PfkB_dom"/>
</dbReference>
<evidence type="ECO:0000256" key="1">
    <source>
        <dbReference type="ARBA" id="ARBA00022679"/>
    </source>
</evidence>
<dbReference type="EMBL" id="QQRQ01000002">
    <property type="protein sequence ID" value="RFT07419.1"/>
    <property type="molecule type" value="Genomic_DNA"/>
</dbReference>
<dbReference type="OrthoDB" id="9806249at2"/>
<sequence length="364" mass="38396">MTQREQQILDWITEDPMISQEALAERAGITRSSVAVHISNLMKKGHIVGRGYILPAGGYVVVAGAVNVDIGGQSAGPLVGRDSNPGKVTVSMGGVGRNIAHNLRLLGVKVSLLTALGEDPHAGQVMDSCERLGIDLSRALHVPGGTTSTYLFLSDETGDMALAVSDMGIYEELTPAYFARHQGYLNGAALVVADANLPAGALAYLADHCTAPLLVDPVSTVKAEKVRPILGKLHTLKPNRMEAESLSGVKITDRASARRAAEKLLETGLERVFISLGEEGVFAADHQRDVWFPCCPAQMHSATGAGDAFAAALGWAFLEGKDLADSARAANAAAAIAVEGEKTINPALSADAVQQRMQEQEERI</sequence>
<dbReference type="Proteomes" id="UP000260649">
    <property type="component" value="Unassembled WGS sequence"/>
</dbReference>
<evidence type="ECO:0000313" key="5">
    <source>
        <dbReference type="Proteomes" id="UP000260649"/>
    </source>
</evidence>
<keyword evidence="1" id="KW-0808">Transferase</keyword>
<dbReference type="Gene3D" id="3.40.1190.20">
    <property type="match status" value="1"/>
</dbReference>
<dbReference type="SUPFAM" id="SSF46785">
    <property type="entry name" value="Winged helix' DNA-binding domain"/>
    <property type="match status" value="1"/>
</dbReference>
<protein>
    <submittedName>
        <fullName evidence="4">Winged helix-turn-helix transcriptional regulator</fullName>
    </submittedName>
</protein>
<evidence type="ECO:0000259" key="3">
    <source>
        <dbReference type="Pfam" id="PF00294"/>
    </source>
</evidence>
<keyword evidence="2" id="KW-0418">Kinase</keyword>
<accession>A0A3E2B5Y5</accession>
<gene>
    <name evidence="4" type="ORF">DV520_01885</name>
</gene>
<dbReference type="PROSITE" id="PS00583">
    <property type="entry name" value="PFKB_KINASES_1"/>
    <property type="match status" value="1"/>
</dbReference>
<dbReference type="InterPro" id="IPR036390">
    <property type="entry name" value="WH_DNA-bd_sf"/>
</dbReference>
<evidence type="ECO:0000313" key="4">
    <source>
        <dbReference type="EMBL" id="RFT07419.1"/>
    </source>
</evidence>
<dbReference type="GO" id="GO:0016301">
    <property type="term" value="F:kinase activity"/>
    <property type="evidence" value="ECO:0007669"/>
    <property type="project" value="UniProtKB-KW"/>
</dbReference>
<reference evidence="4 5" key="1">
    <citation type="submission" date="2018-07" db="EMBL/GenBank/DDBJ databases">
        <title>GABA Modulating Bacteria of the Human Gut Microbiota.</title>
        <authorList>
            <person name="Strandwitz P."/>
            <person name="Kim K.H."/>
            <person name="Terekhova D."/>
            <person name="Liu J.K."/>
            <person name="Sharma A."/>
            <person name="Levering J."/>
            <person name="Mcdonald D."/>
            <person name="Dietrich D."/>
            <person name="Ramadhar T.R."/>
            <person name="Lekbua A."/>
            <person name="Mroue N."/>
            <person name="Liston C."/>
            <person name="Stewart E.J."/>
            <person name="Dubin M.J."/>
            <person name="Zengler K."/>
            <person name="Knight R."/>
            <person name="Gilbert J.A."/>
            <person name="Clardy J."/>
            <person name="Lewis K."/>
        </authorList>
    </citation>
    <scope>NUCLEOTIDE SEQUENCE [LARGE SCALE GENOMIC DNA]</scope>
    <source>
        <strain evidence="4 5">KLE1738</strain>
    </source>
</reference>
<dbReference type="Pfam" id="PF00294">
    <property type="entry name" value="PfkB"/>
    <property type="match status" value="1"/>
</dbReference>
<dbReference type="InterPro" id="IPR036388">
    <property type="entry name" value="WH-like_DNA-bd_sf"/>
</dbReference>
<dbReference type="InterPro" id="IPR029056">
    <property type="entry name" value="Ribokinase-like"/>
</dbReference>
<dbReference type="SUPFAM" id="SSF53613">
    <property type="entry name" value="Ribokinase-like"/>
    <property type="match status" value="1"/>
</dbReference>
<dbReference type="Pfam" id="PF13412">
    <property type="entry name" value="HTH_24"/>
    <property type="match status" value="1"/>
</dbReference>
<comment type="caution">
    <text evidence="4">The sequence shown here is derived from an EMBL/GenBank/DDBJ whole genome shotgun (WGS) entry which is preliminary data.</text>
</comment>
<dbReference type="CDD" id="cd01941">
    <property type="entry name" value="YeiC_kinase_like"/>
    <property type="match status" value="1"/>
</dbReference>